<sequence>MLAGLGHVLAVLAGTLLGLPLAFFALMAALERFERWVTADRTAGPQRNASTLNPAAADASASVAGMSEPADRPDRATADAPVRQALPPSTAISTLRTAANP</sequence>
<evidence type="ECO:0000256" key="1">
    <source>
        <dbReference type="SAM" id="MobiDB-lite"/>
    </source>
</evidence>
<feature type="compositionally biased region" description="Low complexity" evidence="1">
    <location>
        <begin position="49"/>
        <end position="67"/>
    </location>
</feature>
<evidence type="ECO:0000256" key="2">
    <source>
        <dbReference type="SAM" id="Phobius"/>
    </source>
</evidence>
<dbReference type="RefSeq" id="WP_011718965.1">
    <property type="nucleotide sequence ID" value="NC_008578.1"/>
</dbReference>
<evidence type="ECO:0000313" key="4">
    <source>
        <dbReference type="Proteomes" id="UP000008221"/>
    </source>
</evidence>
<feature type="compositionally biased region" description="Polar residues" evidence="1">
    <location>
        <begin position="90"/>
        <end position="101"/>
    </location>
</feature>
<dbReference type="AlphaFoldDB" id="A0LR41"/>
<gene>
    <name evidence="3" type="ordered locus">Acel_0126</name>
</gene>
<proteinExistence type="predicted"/>
<keyword evidence="2" id="KW-1133">Transmembrane helix</keyword>
<dbReference type="Proteomes" id="UP000008221">
    <property type="component" value="Chromosome"/>
</dbReference>
<dbReference type="EMBL" id="CP000481">
    <property type="protein sequence ID" value="ABK51901.1"/>
    <property type="molecule type" value="Genomic_DNA"/>
</dbReference>
<evidence type="ECO:0000313" key="3">
    <source>
        <dbReference type="EMBL" id="ABK51901.1"/>
    </source>
</evidence>
<feature type="region of interest" description="Disordered" evidence="1">
    <location>
        <begin position="43"/>
        <end position="101"/>
    </location>
</feature>
<dbReference type="HOGENOM" id="CLU_2285255_0_0_11"/>
<feature type="transmembrane region" description="Helical" evidence="2">
    <location>
        <begin position="6"/>
        <end position="30"/>
    </location>
</feature>
<keyword evidence="2" id="KW-0472">Membrane</keyword>
<protein>
    <submittedName>
        <fullName evidence="3">Uncharacterized protein</fullName>
    </submittedName>
</protein>
<keyword evidence="4" id="KW-1185">Reference proteome</keyword>
<reference evidence="3 4" key="1">
    <citation type="journal article" date="2009" name="Genome Res.">
        <title>Complete genome of the cellulolytic thermophile Acidothermus cellulolyticus 11B provides insights into its ecophysiological and evolutionary adaptations.</title>
        <authorList>
            <person name="Barabote R.D."/>
            <person name="Xie G."/>
            <person name="Leu D.H."/>
            <person name="Normand P."/>
            <person name="Necsulea A."/>
            <person name="Daubin V."/>
            <person name="Medigue C."/>
            <person name="Adney W.S."/>
            <person name="Xu X.C."/>
            <person name="Lapidus A."/>
            <person name="Parales R.E."/>
            <person name="Detter C."/>
            <person name="Pujic P."/>
            <person name="Bruce D."/>
            <person name="Lavire C."/>
            <person name="Challacombe J.F."/>
            <person name="Brettin T.S."/>
            <person name="Berry A.M."/>
        </authorList>
    </citation>
    <scope>NUCLEOTIDE SEQUENCE [LARGE SCALE GENOMIC DNA]</scope>
    <source>
        <strain evidence="4">ATCC 43068 / DSM 8971 / 11B</strain>
    </source>
</reference>
<dbReference type="KEGG" id="ace:Acel_0126"/>
<keyword evidence="2" id="KW-0812">Transmembrane</keyword>
<organism evidence="3 4">
    <name type="scientific">Acidothermus cellulolyticus (strain ATCC 43068 / DSM 8971 / 11B)</name>
    <dbReference type="NCBI Taxonomy" id="351607"/>
    <lineage>
        <taxon>Bacteria</taxon>
        <taxon>Bacillati</taxon>
        <taxon>Actinomycetota</taxon>
        <taxon>Actinomycetes</taxon>
        <taxon>Acidothermales</taxon>
        <taxon>Acidothermaceae</taxon>
        <taxon>Acidothermus</taxon>
    </lineage>
</organism>
<accession>A0LR41</accession>
<name>A0LR41_ACIC1</name>
<dbReference type="InParanoid" id="A0LR41"/>